<keyword evidence="2" id="KW-1185">Reference proteome</keyword>
<name>A0A3B0PUA1_9CHLA</name>
<organism evidence="1 2">
    <name type="scientific">Chlamydia poikilotherma</name>
    <dbReference type="NCBI Taxonomy" id="1967783"/>
    <lineage>
        <taxon>Bacteria</taxon>
        <taxon>Pseudomonadati</taxon>
        <taxon>Chlamydiota</taxon>
        <taxon>Chlamydiia</taxon>
        <taxon>Chlamydiales</taxon>
        <taxon>Chlamydiaceae</taxon>
        <taxon>Chlamydia/Chlamydophila group</taxon>
        <taxon>Chlamydia</taxon>
    </lineage>
</organism>
<protein>
    <submittedName>
        <fullName evidence="1">Uncharacterized protein</fullName>
    </submittedName>
</protein>
<dbReference type="EMBL" id="LS992154">
    <property type="protein sequence ID" value="SYX09451.1"/>
    <property type="molecule type" value="Genomic_DNA"/>
</dbReference>
<dbReference type="OrthoDB" id="19097at2"/>
<evidence type="ECO:0000313" key="2">
    <source>
        <dbReference type="Proteomes" id="UP000258476"/>
    </source>
</evidence>
<dbReference type="AlphaFoldDB" id="A0A3B0PUA1"/>
<evidence type="ECO:0000313" key="1">
    <source>
        <dbReference type="EMBL" id="SYX09451.1"/>
    </source>
</evidence>
<accession>A0A3B0PUA1</accession>
<proteinExistence type="predicted"/>
<dbReference type="KEGG" id="chla:C834K_1021"/>
<reference evidence="2" key="1">
    <citation type="submission" date="2017-11" db="EMBL/GenBank/DDBJ databases">
        <authorList>
            <person name="Seth-Smith MB H."/>
        </authorList>
    </citation>
    <scope>NUCLEOTIDE SEQUENCE [LARGE SCALE GENOMIC DNA]</scope>
</reference>
<dbReference type="Proteomes" id="UP000258476">
    <property type="component" value="Chromosome"/>
</dbReference>
<gene>
    <name evidence="1" type="ORF">C834K_1021</name>
</gene>
<sequence length="466" mass="52219">MDFKLPIYHIGVTQDANNTIKIAILQKTCKGWIVSHCEHIFENQEWQLPKKYLTASITFSLKGTGSLIRSSVSLLKNKKNILKIALTDLETNAAFPWNSLVVAPRLGKRNENGETLVTLWVTQKTTVEREIALLHKARIFPDTISCQPADIFSLAQQTPLKALPAYFLVYTGSSETTCLFVQNGSVLVSRSFCNPTKKNGDDILTTLDYVKETYPAVELTAIHTVQLPEELKKYLEQKLSLPLISCQTMTFGLEEEEWANYGDAITTAYHGAYRRTLTFPYNPVFNCAESQKHWLKRSAFIIGKLALLSTIFVGLGSTLKLASISHRVREHFALVCPETKKIPKSLRGVEEALHAAVSSNKHFEYPYLPTIPTSKETMQFLSSVAQNTPSVKLSYFCYSLTSFPSQQNPALPYKANISVRGEGNPEEVSEFLRKISLHPKLSNVSKTLCSGHSFELQFTIVSQEAL</sequence>
<dbReference type="RefSeq" id="WP_117274726.1">
    <property type="nucleotide sequence ID" value="NZ_LS992154.1"/>
</dbReference>